<dbReference type="Proteomes" id="UP000032247">
    <property type="component" value="Unassembled WGS sequence"/>
</dbReference>
<gene>
    <name evidence="5" type="ORF">SC09_Contig19orf01020</name>
</gene>
<evidence type="ECO:0000313" key="5">
    <source>
        <dbReference type="EMBL" id="KIU12518.1"/>
    </source>
</evidence>
<dbReference type="InterPro" id="IPR017274">
    <property type="entry name" value="YlbP"/>
</dbReference>
<dbReference type="EC" id="2.3.1.-" evidence="3"/>
<dbReference type="Gene3D" id="3.40.630.30">
    <property type="match status" value="1"/>
</dbReference>
<evidence type="ECO:0000259" key="4">
    <source>
        <dbReference type="PROSITE" id="PS51186"/>
    </source>
</evidence>
<dbReference type="HAMAP" id="MF_00824">
    <property type="entry name" value="Acetyltransf_YlbP"/>
    <property type="match status" value="1"/>
</dbReference>
<dbReference type="GO" id="GO:0016747">
    <property type="term" value="F:acyltransferase activity, transferring groups other than amino-acyl groups"/>
    <property type="evidence" value="ECO:0007669"/>
    <property type="project" value="UniProtKB-UniRule"/>
</dbReference>
<dbReference type="SUPFAM" id="SSF55729">
    <property type="entry name" value="Acyl-CoA N-acyltransferases (Nat)"/>
    <property type="match status" value="1"/>
</dbReference>
<dbReference type="InterPro" id="IPR016181">
    <property type="entry name" value="Acyl_CoA_acyltransferase"/>
</dbReference>
<dbReference type="PIRSF" id="PIRSF037732">
    <property type="entry name" value="YlbP_prd"/>
    <property type="match status" value="1"/>
</dbReference>
<dbReference type="PROSITE" id="PS51186">
    <property type="entry name" value="GNAT"/>
    <property type="match status" value="1"/>
</dbReference>
<dbReference type="CDD" id="cd04301">
    <property type="entry name" value="NAT_SF"/>
    <property type="match status" value="1"/>
</dbReference>
<dbReference type="InterPro" id="IPR000182">
    <property type="entry name" value="GNAT_dom"/>
</dbReference>
<evidence type="ECO:0000256" key="3">
    <source>
        <dbReference type="HAMAP-Rule" id="MF_00824"/>
    </source>
</evidence>
<evidence type="ECO:0000256" key="2">
    <source>
        <dbReference type="ARBA" id="ARBA00023315"/>
    </source>
</evidence>
<name>A0A0D1IT28_BACIU</name>
<dbReference type="Pfam" id="PF00583">
    <property type="entry name" value="Acetyltransf_1"/>
    <property type="match status" value="1"/>
</dbReference>
<proteinExistence type="inferred from homology"/>
<sequence length="161" mass="19107">MFDKGRTSAYQYKTLEEFKKFKEYGIQELSMLEELQDNIIENDSTSPFYGIYFGDKLVARMSLYQVNGKSNPYFDNRQDYLELWKLEVLPGYQNRGYGRALVEFAKSFKMPIRTNPRMKSAEFWNKMNFKTVKYDMARDKGENPLIWHPDMDHEMTPGESA</sequence>
<organism evidence="5 6">
    <name type="scientific">Bacillus subtilis</name>
    <dbReference type="NCBI Taxonomy" id="1423"/>
    <lineage>
        <taxon>Bacteria</taxon>
        <taxon>Bacillati</taxon>
        <taxon>Bacillota</taxon>
        <taxon>Bacilli</taxon>
        <taxon>Bacillales</taxon>
        <taxon>Bacillaceae</taxon>
        <taxon>Bacillus</taxon>
    </lineage>
</organism>
<evidence type="ECO:0000256" key="1">
    <source>
        <dbReference type="ARBA" id="ARBA00022679"/>
    </source>
</evidence>
<feature type="domain" description="N-acetyltransferase" evidence="4">
    <location>
        <begin position="8"/>
        <end position="152"/>
    </location>
</feature>
<comment type="caution">
    <text evidence="5">The sequence shown here is derived from an EMBL/GenBank/DDBJ whole genome shotgun (WGS) entry which is preliminary data.</text>
</comment>
<dbReference type="AlphaFoldDB" id="A0A0D1IT28"/>
<dbReference type="NCBIfam" id="NF010241">
    <property type="entry name" value="PRK13688.1"/>
    <property type="match status" value="1"/>
</dbReference>
<keyword evidence="2 3" id="KW-0012">Acyltransferase</keyword>
<evidence type="ECO:0000313" key="6">
    <source>
        <dbReference type="Proteomes" id="UP000032247"/>
    </source>
</evidence>
<keyword evidence="1 3" id="KW-0808">Transferase</keyword>
<protein>
    <recommendedName>
        <fullName evidence="3">Uncharacterized N-acetyltransferase SC09_Contig19orf01020</fullName>
        <ecNumber evidence="3">2.3.1.-</ecNumber>
    </recommendedName>
</protein>
<reference evidence="5 6" key="1">
    <citation type="submission" date="2014-12" db="EMBL/GenBank/DDBJ databases">
        <title>Comparative genome analysis of Bacillus coagulans HM-08, Clostridium butyricum HM-68, Bacillus subtilis HM-66 and Bacillus licheniformis BL-09.</title>
        <authorList>
            <person name="Zhang H."/>
        </authorList>
    </citation>
    <scope>NUCLEOTIDE SEQUENCE [LARGE SCALE GENOMIC DNA]</scope>
    <source>
        <strain evidence="5 6">HM-66</strain>
    </source>
</reference>
<dbReference type="PATRIC" id="fig|1423.173.peg.1400"/>
<accession>A0A0D1IT28</accession>
<dbReference type="STRING" id="483913.AN935_07890"/>
<dbReference type="EMBL" id="JXBC01000002">
    <property type="protein sequence ID" value="KIU12518.1"/>
    <property type="molecule type" value="Genomic_DNA"/>
</dbReference>